<comment type="caution">
    <text evidence="3">The sequence shown here is derived from an EMBL/GenBank/DDBJ whole genome shotgun (WGS) entry which is preliminary data.</text>
</comment>
<protein>
    <submittedName>
        <fullName evidence="3">DNA-binding protein</fullName>
    </submittedName>
</protein>
<proteinExistence type="predicted"/>
<dbReference type="Pfam" id="PF12728">
    <property type="entry name" value="HTH_17"/>
    <property type="match status" value="1"/>
</dbReference>
<name>A0A7C2G4Q7_9DEIN</name>
<evidence type="ECO:0000256" key="1">
    <source>
        <dbReference type="SAM" id="MobiDB-lite"/>
    </source>
</evidence>
<feature type="region of interest" description="Disordered" evidence="1">
    <location>
        <begin position="1"/>
        <end position="47"/>
    </location>
</feature>
<dbReference type="EMBL" id="DSKL01000247">
    <property type="protein sequence ID" value="HEH82584.1"/>
    <property type="molecule type" value="Genomic_DNA"/>
</dbReference>
<accession>A0A7C2G4Q7</accession>
<dbReference type="InterPro" id="IPR041657">
    <property type="entry name" value="HTH_17"/>
</dbReference>
<reference evidence="3" key="1">
    <citation type="journal article" date="2020" name="mSystems">
        <title>Genome- and Community-Level Interaction Insights into Carbon Utilization and Element Cycling Functions of Hydrothermarchaeota in Hydrothermal Sediment.</title>
        <authorList>
            <person name="Zhou Z."/>
            <person name="Liu Y."/>
            <person name="Xu W."/>
            <person name="Pan J."/>
            <person name="Luo Z.H."/>
            <person name="Li M."/>
        </authorList>
    </citation>
    <scope>NUCLEOTIDE SEQUENCE [LARGE SCALE GENOMIC DNA]</scope>
    <source>
        <strain evidence="3">SpSt-246</strain>
    </source>
</reference>
<organism evidence="3">
    <name type="scientific">Thermus islandicus</name>
    <dbReference type="NCBI Taxonomy" id="540988"/>
    <lineage>
        <taxon>Bacteria</taxon>
        <taxon>Thermotogati</taxon>
        <taxon>Deinococcota</taxon>
        <taxon>Deinococci</taxon>
        <taxon>Thermales</taxon>
        <taxon>Thermaceae</taxon>
        <taxon>Thermus</taxon>
    </lineage>
</organism>
<dbReference type="GO" id="GO:0003677">
    <property type="term" value="F:DNA binding"/>
    <property type="evidence" value="ECO:0007669"/>
    <property type="project" value="UniProtKB-KW"/>
</dbReference>
<feature type="compositionally biased region" description="Gly residues" evidence="1">
    <location>
        <begin position="27"/>
        <end position="47"/>
    </location>
</feature>
<dbReference type="AlphaFoldDB" id="A0A7C2G4Q7"/>
<evidence type="ECO:0000259" key="2">
    <source>
        <dbReference type="Pfam" id="PF12728"/>
    </source>
</evidence>
<sequence>MGRGRGHVLPPPPPPVGGPLRRAQGPGSHGGLAGAGGPARGRGGGGVSLRERLKELGLDGKALLTPNQVAALLEVGRPAVEDLMRRGLLRVVRMGRKSYITLASLEELLEGAVPRRRAVWLTLRLLERLGARVELATHPEGYTARALGEEGRGLTPEEAVLALADRLAGEVEREGGDL</sequence>
<gene>
    <name evidence="3" type="ORF">ENP73_06315</name>
</gene>
<feature type="domain" description="Helix-turn-helix" evidence="2">
    <location>
        <begin position="63"/>
        <end position="111"/>
    </location>
</feature>
<keyword evidence="3" id="KW-0238">DNA-binding</keyword>
<evidence type="ECO:0000313" key="3">
    <source>
        <dbReference type="EMBL" id="HEH82584.1"/>
    </source>
</evidence>